<dbReference type="InterPro" id="IPR019080">
    <property type="entry name" value="YqaJ_viral_recombinase"/>
</dbReference>
<name>A0A6C0I6E0_9ZZZZ</name>
<accession>A0A6C0I6E0</accession>
<protein>
    <recommendedName>
        <fullName evidence="1">YqaJ viral recombinase domain-containing protein</fullName>
    </recommendedName>
</protein>
<evidence type="ECO:0000259" key="1">
    <source>
        <dbReference type="Pfam" id="PF09588"/>
    </source>
</evidence>
<dbReference type="CDD" id="cd22343">
    <property type="entry name" value="PDDEXK_lambda_exonuclease-like"/>
    <property type="match status" value="1"/>
</dbReference>
<evidence type="ECO:0000313" key="2">
    <source>
        <dbReference type="EMBL" id="QHT88561.1"/>
    </source>
</evidence>
<organism evidence="2">
    <name type="scientific">viral metagenome</name>
    <dbReference type="NCBI Taxonomy" id="1070528"/>
    <lineage>
        <taxon>unclassified sequences</taxon>
        <taxon>metagenomes</taxon>
        <taxon>organismal metagenomes</taxon>
    </lineage>
</organism>
<dbReference type="EMBL" id="MN740119">
    <property type="protein sequence ID" value="QHT88561.1"/>
    <property type="molecule type" value="Genomic_DNA"/>
</dbReference>
<feature type="domain" description="YqaJ viral recombinase" evidence="1">
    <location>
        <begin position="145"/>
        <end position="295"/>
    </location>
</feature>
<dbReference type="SUPFAM" id="SSF52980">
    <property type="entry name" value="Restriction endonuclease-like"/>
    <property type="match status" value="1"/>
</dbReference>
<dbReference type="PANTHER" id="PTHR46609:SF6">
    <property type="entry name" value="EXONUCLEASE, PHAGE-TYPE_RECB, C-TERMINAL DOMAIN-CONTAINING PROTEIN-RELATED"/>
    <property type="match status" value="1"/>
</dbReference>
<reference evidence="2" key="1">
    <citation type="journal article" date="2020" name="Nature">
        <title>Giant virus diversity and host interactions through global metagenomics.</title>
        <authorList>
            <person name="Schulz F."/>
            <person name="Roux S."/>
            <person name="Paez-Espino D."/>
            <person name="Jungbluth S."/>
            <person name="Walsh D.A."/>
            <person name="Denef V.J."/>
            <person name="McMahon K.D."/>
            <person name="Konstantinidis K.T."/>
            <person name="Eloe-Fadrosh E.A."/>
            <person name="Kyrpides N.C."/>
            <person name="Woyke T."/>
        </authorList>
    </citation>
    <scope>NUCLEOTIDE SEQUENCE</scope>
    <source>
        <strain evidence="2">GVMAG-M-3300023184-51</strain>
    </source>
</reference>
<dbReference type="AlphaFoldDB" id="A0A6C0I6E0"/>
<dbReference type="PANTHER" id="PTHR46609">
    <property type="entry name" value="EXONUCLEASE, PHAGE-TYPE/RECB, C-TERMINAL DOMAIN-CONTAINING PROTEIN"/>
    <property type="match status" value="1"/>
</dbReference>
<dbReference type="InterPro" id="IPR051703">
    <property type="entry name" value="NF-kappa-B_Signaling_Reg"/>
</dbReference>
<dbReference type="Pfam" id="PF09588">
    <property type="entry name" value="YqaJ"/>
    <property type="match status" value="1"/>
</dbReference>
<dbReference type="InterPro" id="IPR011335">
    <property type="entry name" value="Restrct_endonuc-II-like"/>
</dbReference>
<dbReference type="Gene3D" id="3.90.320.10">
    <property type="match status" value="1"/>
</dbReference>
<proteinExistence type="predicted"/>
<dbReference type="InterPro" id="IPR011604">
    <property type="entry name" value="PDDEXK-like_dom_sf"/>
</dbReference>
<sequence length="481" mass="57132">MNSLIFTNALQELNNIIDEIKADENVMYFSNEDALELYNTCLYLMEEFIRNNPKLITDPDFDNIFEDNIEELMFAQFEDDIFFNDDAEEELDDIILEATCDFFKDFMPIRSYEDARILGKPDYDYIGEQLTVLRGKPQPAQRTPEWYQFRHNLITASNAYKAFDSQATKNQLIYEKCQPLTNSISISNSNALDSDLLEEVKMVNVNSPLHWGQKYEPLSVRIYEKLYKTGVEDFGCIQDEEYAFLGASPDGINTDIESPRYGRMLEIKNIVNREIDGIPKKEYWIQMQLQMKVCDLDECDFLETRFIEYSDQDAFNEDVSPDEIHEDDYGKEYVNACLSKEQKHKGIIIYFHTKEGKPYYVYKPLDIIEPTHIQKWEEIMLDLYQSEKYNYTYIKFIYWKLEEMSCVLVSRNRQWFEDNIWELEELWTTVLEERVSGFEHRAPNRKTKKDTTKYNVFELLQQQTQKSQCLLKFNSIVKLDI</sequence>